<evidence type="ECO:0000313" key="3">
    <source>
        <dbReference type="Proteomes" id="UP000325161"/>
    </source>
</evidence>
<dbReference type="RefSeq" id="WP_148814486.1">
    <property type="nucleotide sequence ID" value="NZ_CP043046.1"/>
</dbReference>
<proteinExistence type="predicted"/>
<dbReference type="PANTHER" id="PTHR42850">
    <property type="entry name" value="METALLOPHOSPHOESTERASE"/>
    <property type="match status" value="1"/>
</dbReference>
<dbReference type="EMBL" id="CP043046">
    <property type="protein sequence ID" value="QEI06103.1"/>
    <property type="molecule type" value="Genomic_DNA"/>
</dbReference>
<reference evidence="2 3" key="1">
    <citation type="submission" date="2019-08" db="EMBL/GenBank/DDBJ databases">
        <title>Amphibian skin-associated Pigmentiphaga: genome sequence and occurrence across geography and hosts.</title>
        <authorList>
            <person name="Bletz M.C."/>
            <person name="Bunk B."/>
            <person name="Sproeer C."/>
            <person name="Biwer P."/>
            <person name="Reiter S."/>
            <person name="Rabemananjara F.C.E."/>
            <person name="Schulz S."/>
            <person name="Overmann J."/>
            <person name="Vences M."/>
        </authorList>
    </citation>
    <scope>NUCLEOTIDE SEQUENCE [LARGE SCALE GENOMIC DNA]</scope>
    <source>
        <strain evidence="2 3">Mada1488</strain>
    </source>
</reference>
<feature type="domain" description="Serine/threonine specific protein phosphatases" evidence="1">
    <location>
        <begin position="73"/>
        <end position="78"/>
    </location>
</feature>
<dbReference type="GO" id="GO:0005737">
    <property type="term" value="C:cytoplasm"/>
    <property type="evidence" value="ECO:0007669"/>
    <property type="project" value="TreeGrafter"/>
</dbReference>
<dbReference type="PROSITE" id="PS00125">
    <property type="entry name" value="SER_THR_PHOSPHATASE"/>
    <property type="match status" value="1"/>
</dbReference>
<dbReference type="InterPro" id="IPR029052">
    <property type="entry name" value="Metallo-depent_PP-like"/>
</dbReference>
<dbReference type="AlphaFoldDB" id="A0A5C0AXG5"/>
<dbReference type="InterPro" id="IPR050126">
    <property type="entry name" value="Ap4A_hydrolase"/>
</dbReference>
<dbReference type="PANTHER" id="PTHR42850:SF11">
    <property type="entry name" value="BIS(5'-NUCLEOSYL)-TETRAPHOSPHATASE [SYMMETRICAL]"/>
    <property type="match status" value="1"/>
</dbReference>
<keyword evidence="3" id="KW-1185">Reference proteome</keyword>
<dbReference type="KEGG" id="pacr:FXN63_09845"/>
<protein>
    <submittedName>
        <fullName evidence="2">Serine/threonine protein phosphatase</fullName>
    </submittedName>
</protein>
<dbReference type="GO" id="GO:0008803">
    <property type="term" value="F:bis(5'-nucleosyl)-tetraphosphatase (symmetrical) activity"/>
    <property type="evidence" value="ECO:0007669"/>
    <property type="project" value="TreeGrafter"/>
</dbReference>
<dbReference type="GO" id="GO:0110154">
    <property type="term" value="P:RNA decapping"/>
    <property type="evidence" value="ECO:0007669"/>
    <property type="project" value="TreeGrafter"/>
</dbReference>
<dbReference type="SUPFAM" id="SSF56300">
    <property type="entry name" value="Metallo-dependent phosphatases"/>
    <property type="match status" value="1"/>
</dbReference>
<dbReference type="Pfam" id="PF00149">
    <property type="entry name" value="Metallophos"/>
    <property type="match status" value="1"/>
</dbReference>
<dbReference type="InterPro" id="IPR006186">
    <property type="entry name" value="Ser/Thr-sp_prot-phosphatase"/>
</dbReference>
<dbReference type="OrthoDB" id="5296354at2"/>
<name>A0A5C0AXG5_9BURK</name>
<organism evidence="2 3">
    <name type="scientific">Pigmentiphaga aceris</name>
    <dbReference type="NCBI Taxonomy" id="1940612"/>
    <lineage>
        <taxon>Bacteria</taxon>
        <taxon>Pseudomonadati</taxon>
        <taxon>Pseudomonadota</taxon>
        <taxon>Betaproteobacteria</taxon>
        <taxon>Burkholderiales</taxon>
        <taxon>Alcaligenaceae</taxon>
        <taxon>Pigmentiphaga</taxon>
    </lineage>
</organism>
<dbReference type="Gene3D" id="3.60.21.10">
    <property type="match status" value="1"/>
</dbReference>
<sequence length="222" mass="24710">MRAYVQRFGRNLHGRDIAVGDIHGHFLRLESALAKISFDPRQDRLFSVGDLIDRGPDSIAALEWLSRPWFHAVRGNHEDYAVRYETVDVDNWAINGGAWFQLLSDVQKRQVADAFAALPYAMEIETAAGLVGVVHADCPSVDWQDLATVLMQRRKRVQCIWSRDRITAGDATEVAGVRAVVVGHTPLISPVTLGNVYHIDTGGWTPHGHFSLLNLSTMTVEV</sequence>
<evidence type="ECO:0000259" key="1">
    <source>
        <dbReference type="PROSITE" id="PS00125"/>
    </source>
</evidence>
<evidence type="ECO:0000313" key="2">
    <source>
        <dbReference type="EMBL" id="QEI06103.1"/>
    </source>
</evidence>
<dbReference type="Proteomes" id="UP000325161">
    <property type="component" value="Chromosome"/>
</dbReference>
<accession>A0A5C0AXG5</accession>
<gene>
    <name evidence="2" type="ORF">FXN63_09845</name>
</gene>
<dbReference type="InterPro" id="IPR004843">
    <property type="entry name" value="Calcineurin-like_PHP"/>
</dbReference>
<dbReference type="GO" id="GO:0016791">
    <property type="term" value="F:phosphatase activity"/>
    <property type="evidence" value="ECO:0007669"/>
    <property type="project" value="TreeGrafter"/>
</dbReference>